<name>A0ABW4BAW3_9LACO</name>
<feature type="transmembrane region" description="Helical" evidence="1">
    <location>
        <begin position="289"/>
        <end position="313"/>
    </location>
</feature>
<proteinExistence type="predicted"/>
<dbReference type="Proteomes" id="UP001597249">
    <property type="component" value="Unassembled WGS sequence"/>
</dbReference>
<feature type="domain" description="Signal transduction histidine kinase internal region" evidence="3">
    <location>
        <begin position="379"/>
        <end position="456"/>
    </location>
</feature>
<dbReference type="Pfam" id="PF06580">
    <property type="entry name" value="His_kinase"/>
    <property type="match status" value="1"/>
</dbReference>
<dbReference type="EC" id="2.7.13.3" evidence="4"/>
<dbReference type="InterPro" id="IPR003594">
    <property type="entry name" value="HATPase_dom"/>
</dbReference>
<evidence type="ECO:0000259" key="3">
    <source>
        <dbReference type="Pfam" id="PF06580"/>
    </source>
</evidence>
<dbReference type="InterPro" id="IPR036890">
    <property type="entry name" value="HATPase_C_sf"/>
</dbReference>
<evidence type="ECO:0000313" key="5">
    <source>
        <dbReference type="Proteomes" id="UP001597249"/>
    </source>
</evidence>
<feature type="transmembrane region" description="Helical" evidence="1">
    <location>
        <begin position="40"/>
        <end position="60"/>
    </location>
</feature>
<dbReference type="PANTHER" id="PTHR34220">
    <property type="entry name" value="SENSOR HISTIDINE KINASE YPDA"/>
    <property type="match status" value="1"/>
</dbReference>
<evidence type="ECO:0000313" key="4">
    <source>
        <dbReference type="EMBL" id="MFD1394084.1"/>
    </source>
</evidence>
<keyword evidence="1" id="KW-1133">Transmembrane helix</keyword>
<evidence type="ECO:0000259" key="2">
    <source>
        <dbReference type="Pfam" id="PF02518"/>
    </source>
</evidence>
<protein>
    <submittedName>
        <fullName evidence="4">Sensor histidine kinase</fullName>
        <ecNumber evidence="4">2.7.13.3</ecNumber>
    </submittedName>
</protein>
<organism evidence="4 5">
    <name type="scientific">Lacticaseibacillus jixianensis</name>
    <dbReference type="NCBI Taxonomy" id="2486012"/>
    <lineage>
        <taxon>Bacteria</taxon>
        <taxon>Bacillati</taxon>
        <taxon>Bacillota</taxon>
        <taxon>Bacilli</taxon>
        <taxon>Lactobacillales</taxon>
        <taxon>Lactobacillaceae</taxon>
        <taxon>Lacticaseibacillus</taxon>
    </lineage>
</organism>
<dbReference type="PANTHER" id="PTHR34220:SF7">
    <property type="entry name" value="SENSOR HISTIDINE KINASE YPDA"/>
    <property type="match status" value="1"/>
</dbReference>
<dbReference type="RefSeq" id="WP_164510674.1">
    <property type="nucleotide sequence ID" value="NZ_JBHTMO010000040.1"/>
</dbReference>
<accession>A0ABW4BAW3</accession>
<dbReference type="EMBL" id="JBHTMO010000040">
    <property type="protein sequence ID" value="MFD1394084.1"/>
    <property type="molecule type" value="Genomic_DNA"/>
</dbReference>
<keyword evidence="4" id="KW-0418">Kinase</keyword>
<dbReference type="GO" id="GO:0004673">
    <property type="term" value="F:protein histidine kinase activity"/>
    <property type="evidence" value="ECO:0007669"/>
    <property type="project" value="UniProtKB-EC"/>
</dbReference>
<comment type="caution">
    <text evidence="4">The sequence shown here is derived from an EMBL/GenBank/DDBJ whole genome shotgun (WGS) entry which is preliminary data.</text>
</comment>
<dbReference type="Pfam" id="PF02518">
    <property type="entry name" value="HATPase_c"/>
    <property type="match status" value="1"/>
</dbReference>
<keyword evidence="1" id="KW-0472">Membrane</keyword>
<dbReference type="SUPFAM" id="SSF55874">
    <property type="entry name" value="ATPase domain of HSP90 chaperone/DNA topoisomerase II/histidine kinase"/>
    <property type="match status" value="1"/>
</dbReference>
<evidence type="ECO:0000256" key="1">
    <source>
        <dbReference type="SAM" id="Phobius"/>
    </source>
</evidence>
<keyword evidence="4" id="KW-0808">Transferase</keyword>
<keyword evidence="1" id="KW-0812">Transmembrane</keyword>
<reference evidence="5" key="1">
    <citation type="journal article" date="2019" name="Int. J. Syst. Evol. Microbiol.">
        <title>The Global Catalogue of Microorganisms (GCM) 10K type strain sequencing project: providing services to taxonomists for standard genome sequencing and annotation.</title>
        <authorList>
            <consortium name="The Broad Institute Genomics Platform"/>
            <consortium name="The Broad Institute Genome Sequencing Center for Infectious Disease"/>
            <person name="Wu L."/>
            <person name="Ma J."/>
        </authorList>
    </citation>
    <scope>NUCLEOTIDE SEQUENCE [LARGE SCALE GENOMIC DNA]</scope>
    <source>
        <strain evidence="5">CCM 8911</strain>
    </source>
</reference>
<keyword evidence="5" id="KW-1185">Reference proteome</keyword>
<gene>
    <name evidence="4" type="ORF">ACFQ3L_10950</name>
</gene>
<dbReference type="InterPro" id="IPR050640">
    <property type="entry name" value="Bact_2-comp_sensor_kinase"/>
</dbReference>
<dbReference type="Gene3D" id="3.30.565.10">
    <property type="entry name" value="Histidine kinase-like ATPase, C-terminal domain"/>
    <property type="match status" value="1"/>
</dbReference>
<feature type="domain" description="Histidine kinase/HSP90-like ATPase" evidence="2">
    <location>
        <begin position="477"/>
        <end position="583"/>
    </location>
</feature>
<sequence>MMIGTVWQILPYGVVSGQTRRSIMPEKTIQGHSINQYLRVLTASLVIVCVVNILLIIATIQTTRNERLERLESTIGIYLGDVATKFKAIDHFMDYSVVNESSLKEMAPIDPNANSVALIKPLNQFRQRVFDFQYNTGKAYQFFYYSPQTGYFTNVSSLQMGYDPYLKLKSALITGWATQTKIAEEPWRQVKIDGTYYLYHEVKYEGVVLFCTVKASALTHPIQTQYLANADLAYIRLNGHDLVNRQDPRYRRRNLSPNHFIHQNDDSQTLPFTFNVVVNRFGRTEQFTLIQLMLMTLTMIIGIAAMFGAFYLWRNFVVPLRTFSSTVTLLQQSPNTASIQNSRIKELENVNHQFHTLMQQVRSLKVSLYEKEIQQKKTQIQFMQLQVRPHFYLNILTTLYSMLQMNQTAHMGELILSATRYMRYLLNAGAELVPLSQEISHVNDYLNIQRIRYGNDVIQVVLDIAPQTKCYLVPPLMLQTFVENSVKYAVSFDRQTKIEITAKTIRNQYGDVLAIHIQDNGPGFPKDILDALTKSHLIALNEHHIGINNVINRLDLLFNQSYQLTIGNRPEGGAYIDLTLPVQQAVKKGELTDESTLS</sequence>
<dbReference type="InterPro" id="IPR010559">
    <property type="entry name" value="Sig_transdc_His_kin_internal"/>
</dbReference>